<keyword evidence="9" id="KW-1185">Reference proteome</keyword>
<organism evidence="8 9">
    <name type="scientific">Gigaspora rosea</name>
    <dbReference type="NCBI Taxonomy" id="44941"/>
    <lineage>
        <taxon>Eukaryota</taxon>
        <taxon>Fungi</taxon>
        <taxon>Fungi incertae sedis</taxon>
        <taxon>Mucoromycota</taxon>
        <taxon>Glomeromycotina</taxon>
        <taxon>Glomeromycetes</taxon>
        <taxon>Diversisporales</taxon>
        <taxon>Gigasporaceae</taxon>
        <taxon>Gigaspora</taxon>
    </lineage>
</organism>
<dbReference type="SUPFAM" id="SSF53036">
    <property type="entry name" value="Eukaryotic RPB5 N-terminal domain"/>
    <property type="match status" value="1"/>
</dbReference>
<evidence type="ECO:0000313" key="8">
    <source>
        <dbReference type="EMBL" id="RIB14205.1"/>
    </source>
</evidence>
<dbReference type="FunFam" id="3.90.940.20:FF:000001">
    <property type="entry name" value="DNA-directed RNA polymerases I, II, and III subunit RPABC1"/>
    <property type="match status" value="1"/>
</dbReference>
<dbReference type="GO" id="GO:0005666">
    <property type="term" value="C:RNA polymerase III complex"/>
    <property type="evidence" value="ECO:0007669"/>
    <property type="project" value="TreeGrafter"/>
</dbReference>
<reference evidence="8 9" key="1">
    <citation type="submission" date="2018-06" db="EMBL/GenBank/DDBJ databases">
        <title>Comparative genomics reveals the genomic features of Rhizophagus irregularis, R. cerebriforme, R. diaphanum and Gigaspora rosea, and their symbiotic lifestyle signature.</title>
        <authorList>
            <person name="Morin E."/>
            <person name="San Clemente H."/>
            <person name="Chen E.C.H."/>
            <person name="De La Providencia I."/>
            <person name="Hainaut M."/>
            <person name="Kuo A."/>
            <person name="Kohler A."/>
            <person name="Murat C."/>
            <person name="Tang N."/>
            <person name="Roy S."/>
            <person name="Loubradou J."/>
            <person name="Henrissat B."/>
            <person name="Grigoriev I.V."/>
            <person name="Corradi N."/>
            <person name="Roux C."/>
            <person name="Martin F.M."/>
        </authorList>
    </citation>
    <scope>NUCLEOTIDE SEQUENCE [LARGE SCALE GENOMIC DNA]</scope>
    <source>
        <strain evidence="8 9">DAOM 194757</strain>
    </source>
</reference>
<comment type="caution">
    <text evidence="8">The sequence shown here is derived from an EMBL/GenBank/DDBJ whole genome shotgun (WGS) entry which is preliminary data.</text>
</comment>
<accession>A0A397UVP7</accession>
<dbReference type="HAMAP" id="MF_00025">
    <property type="entry name" value="RNApol_Rpo5_RPB5"/>
    <property type="match status" value="1"/>
</dbReference>
<sequence>MVYETYNKITSEDEFMRMFRIYRTTHEMLKDRGYVVPEGFNTYNYFHRHCVRDGELVKELMMFQVQKEHYPGDRILVLFPDNKTIGINYMKDVCVRLRDLQIGKAIIVYAGTFTIQASKAVQSMNSTEESLYKVELFSERELIVNITHHEFVPKHIVLSAEEKRALLRKYNIKETQLPRIQITDPISKYLGVKRGQVIKITRPSEVSGRYISYRICY</sequence>
<evidence type="ECO:0000313" key="9">
    <source>
        <dbReference type="Proteomes" id="UP000266673"/>
    </source>
</evidence>
<name>A0A397UVP7_9GLOM</name>
<dbReference type="PANTHER" id="PTHR10535">
    <property type="entry name" value="DNA-DIRECTED RNA POLYMERASES I, II, AND III SUBUNIT RPABC1"/>
    <property type="match status" value="1"/>
</dbReference>
<protein>
    <recommendedName>
        <fullName evidence="2">DNA-directed RNA polymerases I, II, and III subunit RPABC1</fullName>
    </recommendedName>
</protein>
<dbReference type="AlphaFoldDB" id="A0A397UVP7"/>
<dbReference type="STRING" id="44941.A0A397UVP7"/>
<keyword evidence="4" id="KW-0539">Nucleus</keyword>
<evidence type="ECO:0000256" key="2">
    <source>
        <dbReference type="ARBA" id="ARBA00020809"/>
    </source>
</evidence>
<dbReference type="GO" id="GO:0003677">
    <property type="term" value="F:DNA binding"/>
    <property type="evidence" value="ECO:0007669"/>
    <property type="project" value="InterPro"/>
</dbReference>
<comment type="similarity">
    <text evidence="5">Belongs to the archaeal Rpo5/eukaryotic RPB5 RNA polymerase subunit family.</text>
</comment>
<dbReference type="OrthoDB" id="248779at2759"/>
<dbReference type="GO" id="GO:0005736">
    <property type="term" value="C:RNA polymerase I complex"/>
    <property type="evidence" value="ECO:0007669"/>
    <property type="project" value="TreeGrafter"/>
</dbReference>
<dbReference type="PIRSF" id="PIRSF000747">
    <property type="entry name" value="RPB5"/>
    <property type="match status" value="1"/>
</dbReference>
<comment type="subcellular location">
    <subcellularLocation>
        <location evidence="1">Nucleus</location>
    </subcellularLocation>
</comment>
<feature type="domain" description="RNA polymerase Rpb5 N-terminal" evidence="7">
    <location>
        <begin position="12"/>
        <end position="96"/>
    </location>
</feature>
<keyword evidence="8" id="KW-0240">DNA-directed RNA polymerase</keyword>
<dbReference type="InterPro" id="IPR000783">
    <property type="entry name" value="RNA_pol_subH/Rpb5_C"/>
</dbReference>
<dbReference type="NCBIfam" id="NF007129">
    <property type="entry name" value="PRK09570.1"/>
    <property type="match status" value="1"/>
</dbReference>
<dbReference type="GO" id="GO:0005665">
    <property type="term" value="C:RNA polymerase II, core complex"/>
    <property type="evidence" value="ECO:0007669"/>
    <property type="project" value="TreeGrafter"/>
</dbReference>
<dbReference type="InterPro" id="IPR005571">
    <property type="entry name" value="RNA_pol_Rpb5_N"/>
</dbReference>
<dbReference type="InterPro" id="IPR036710">
    <property type="entry name" value="RNA_pol_Rpb5_N_sf"/>
</dbReference>
<dbReference type="SUPFAM" id="SSF55287">
    <property type="entry name" value="RPB5-like RNA polymerase subunit"/>
    <property type="match status" value="1"/>
</dbReference>
<evidence type="ECO:0000259" key="6">
    <source>
        <dbReference type="Pfam" id="PF01191"/>
    </source>
</evidence>
<dbReference type="InterPro" id="IPR014381">
    <property type="entry name" value="Arch_Rpo5/euc_Rpb5"/>
</dbReference>
<keyword evidence="3" id="KW-0804">Transcription</keyword>
<dbReference type="Gene3D" id="3.40.1340.10">
    <property type="entry name" value="RNA polymerase, Rpb5, N-terminal domain"/>
    <property type="match status" value="1"/>
</dbReference>
<dbReference type="InterPro" id="IPR035913">
    <property type="entry name" value="RPB5-like_sf"/>
</dbReference>
<evidence type="ECO:0000256" key="5">
    <source>
        <dbReference type="ARBA" id="ARBA00025765"/>
    </source>
</evidence>
<dbReference type="Pfam" id="PF03871">
    <property type="entry name" value="RNA_pol_Rpb5_N"/>
    <property type="match status" value="1"/>
</dbReference>
<dbReference type="GO" id="GO:0003899">
    <property type="term" value="F:DNA-directed RNA polymerase activity"/>
    <property type="evidence" value="ECO:0007669"/>
    <property type="project" value="InterPro"/>
</dbReference>
<dbReference type="Proteomes" id="UP000266673">
    <property type="component" value="Unassembled WGS sequence"/>
</dbReference>
<feature type="domain" description="RNA polymerase subunit H/Rpb5 C-terminal" evidence="6">
    <location>
        <begin position="144"/>
        <end position="216"/>
    </location>
</feature>
<dbReference type="PANTHER" id="PTHR10535:SF0">
    <property type="entry name" value="DNA-DIRECTED RNA POLYMERASES I, II, AND III SUBUNIT RPABC1"/>
    <property type="match status" value="1"/>
</dbReference>
<evidence type="ECO:0000256" key="4">
    <source>
        <dbReference type="ARBA" id="ARBA00023242"/>
    </source>
</evidence>
<gene>
    <name evidence="8" type="ORF">C2G38_2248398</name>
</gene>
<evidence type="ECO:0000256" key="3">
    <source>
        <dbReference type="ARBA" id="ARBA00023163"/>
    </source>
</evidence>
<dbReference type="GO" id="GO:0006366">
    <property type="term" value="P:transcription by RNA polymerase II"/>
    <property type="evidence" value="ECO:0007669"/>
    <property type="project" value="TreeGrafter"/>
</dbReference>
<dbReference type="Gene3D" id="3.90.940.20">
    <property type="entry name" value="RPB5-like RNA polymerase subunit"/>
    <property type="match status" value="1"/>
</dbReference>
<dbReference type="Pfam" id="PF01191">
    <property type="entry name" value="RNA_pol_Rpb5_C"/>
    <property type="match status" value="1"/>
</dbReference>
<proteinExistence type="inferred from homology"/>
<dbReference type="GO" id="GO:0006362">
    <property type="term" value="P:transcription elongation by RNA polymerase I"/>
    <property type="evidence" value="ECO:0007669"/>
    <property type="project" value="TreeGrafter"/>
</dbReference>
<dbReference type="GO" id="GO:0042797">
    <property type="term" value="P:tRNA transcription by RNA polymerase III"/>
    <property type="evidence" value="ECO:0007669"/>
    <property type="project" value="TreeGrafter"/>
</dbReference>
<evidence type="ECO:0000256" key="1">
    <source>
        <dbReference type="ARBA" id="ARBA00004123"/>
    </source>
</evidence>
<evidence type="ECO:0000259" key="7">
    <source>
        <dbReference type="Pfam" id="PF03871"/>
    </source>
</evidence>
<dbReference type="EMBL" id="QKWP01000853">
    <property type="protein sequence ID" value="RIB14205.1"/>
    <property type="molecule type" value="Genomic_DNA"/>
</dbReference>